<evidence type="ECO:0000256" key="3">
    <source>
        <dbReference type="ARBA" id="ARBA00022670"/>
    </source>
</evidence>
<keyword evidence="6 7" id="KW-0720">Serine protease</keyword>
<keyword evidence="9" id="KW-1185">Reference proteome</keyword>
<sequence length="727" mass="83524">MQQRTKLAFWWLCWMLWLPARADDGMWLPNLIKALNEQDMQERGLRLTAEDIYSVNRSSLKDAILQFGRGCSGAVVSPNGLLLTNYHCAFSYLQRHSTVDNNFIEKGFWARSLEEEIANPGLTVTFIIRIEDVTERVLESVSPDMGEEEREAKIKETSSRIAAEAVENTDYKASVEPFYYGNEFYLFVKQEFTDVRLVGAPPSSIGQFGGETDNWEWPRHTGDFALFRIYAGPENEPANFSQANVPYEPRYYLPVSLQGYKEGDFTMVMGFPGRSQQFLTSYALKQLTEKINPHRIALRGKRLEVMENVMQRNDTVRLKYAAKYAGIANYWKKWQGETRGLQRFDAVTRKQEMEAEFTLWAQADLQRRLPYGTLLPQFERDYAALDSLILAFEYMREAAFAPEIMVFARNFDPYIVDVRELDKKEDKKKGKARQDQAIERLKSTTANHFRNYSRAIDQATLAVCLEAYARDIPPAFHPPLFEKIKAQYGNNFRAFANEVFKESVCASPEKVARFIERPYKKQVQILQHDPAYQLSREFMLLYRQHILPNYVALNAQLELNTRRYVAGLREMFQDSLLAPDANSTLRIAYGTVEGYRPRNGVIYTYQTTLEGILEKGDPNVPEFTVPDTLAKLYREKDYGRYGVDGTMPVAFIASNHTVGGNSGSPVINADGHLIGLNFDRVWEGTMSDFTYDPEQCRNISVDVRYILFIIDKVAGATHLIDEMTVIE</sequence>
<evidence type="ECO:0000313" key="8">
    <source>
        <dbReference type="EMBL" id="SDK30093.1"/>
    </source>
</evidence>
<accession>A0A1G9AS75</accession>
<comment type="similarity">
    <text evidence="1 7">Belongs to the peptidase S46 family.</text>
</comment>
<dbReference type="RefSeq" id="WP_245705981.1">
    <property type="nucleotide sequence ID" value="NZ_FNFO01000002.1"/>
</dbReference>
<keyword evidence="2 7" id="KW-0031">Aminopeptidase</keyword>
<dbReference type="EC" id="3.4.14.-" evidence="7"/>
<dbReference type="EMBL" id="FNFO01000002">
    <property type="protein sequence ID" value="SDK30093.1"/>
    <property type="molecule type" value="Genomic_DNA"/>
</dbReference>
<proteinExistence type="inferred from homology"/>
<dbReference type="SUPFAM" id="SSF50494">
    <property type="entry name" value="Trypsin-like serine proteases"/>
    <property type="match status" value="1"/>
</dbReference>
<keyword evidence="3 7" id="KW-0645">Protease</keyword>
<evidence type="ECO:0000256" key="6">
    <source>
        <dbReference type="ARBA" id="ARBA00022825"/>
    </source>
</evidence>
<dbReference type="PANTHER" id="PTHR38469:SF1">
    <property type="entry name" value="PERIPLASMIC PEPTIDASE SUBFAMILY S1B"/>
    <property type="match status" value="1"/>
</dbReference>
<evidence type="ECO:0000256" key="7">
    <source>
        <dbReference type="RuleBase" id="RU366067"/>
    </source>
</evidence>
<evidence type="ECO:0000256" key="2">
    <source>
        <dbReference type="ARBA" id="ARBA00022438"/>
    </source>
</evidence>
<evidence type="ECO:0000256" key="4">
    <source>
        <dbReference type="ARBA" id="ARBA00022729"/>
    </source>
</evidence>
<name>A0A1G9AS75_9BACT</name>
<protein>
    <recommendedName>
        <fullName evidence="7">Dipeptidyl-peptidase</fullName>
        <ecNumber evidence="7">3.4.14.-</ecNumber>
    </recommendedName>
</protein>
<dbReference type="PANTHER" id="PTHR38469">
    <property type="entry name" value="PERIPLASMIC PEPTIDASE SUBFAMILY S1B"/>
    <property type="match status" value="1"/>
</dbReference>
<dbReference type="GO" id="GO:0008239">
    <property type="term" value="F:dipeptidyl-peptidase activity"/>
    <property type="evidence" value="ECO:0007669"/>
    <property type="project" value="UniProtKB-UniRule"/>
</dbReference>
<evidence type="ECO:0000313" key="9">
    <source>
        <dbReference type="Proteomes" id="UP000198510"/>
    </source>
</evidence>
<evidence type="ECO:0000256" key="1">
    <source>
        <dbReference type="ARBA" id="ARBA00010491"/>
    </source>
</evidence>
<keyword evidence="5 7" id="KW-0378">Hydrolase</keyword>
<evidence type="ECO:0000256" key="5">
    <source>
        <dbReference type="ARBA" id="ARBA00022801"/>
    </source>
</evidence>
<dbReference type="Pfam" id="PF10459">
    <property type="entry name" value="Peptidase_S46"/>
    <property type="match status" value="1"/>
</dbReference>
<organism evidence="8 9">
    <name type="scientific">Catalinimonas alkaloidigena</name>
    <dbReference type="NCBI Taxonomy" id="1075417"/>
    <lineage>
        <taxon>Bacteria</taxon>
        <taxon>Pseudomonadati</taxon>
        <taxon>Bacteroidota</taxon>
        <taxon>Cytophagia</taxon>
        <taxon>Cytophagales</taxon>
        <taxon>Catalimonadaceae</taxon>
        <taxon>Catalinimonas</taxon>
    </lineage>
</organism>
<dbReference type="InterPro" id="IPR043504">
    <property type="entry name" value="Peptidase_S1_PA_chymotrypsin"/>
</dbReference>
<gene>
    <name evidence="8" type="ORF">SAMN05421823_102394</name>
</gene>
<dbReference type="Gene3D" id="2.40.10.10">
    <property type="entry name" value="Trypsin-like serine proteases"/>
    <property type="match status" value="1"/>
</dbReference>
<dbReference type="STRING" id="1075417.SAMN05421823_102394"/>
<dbReference type="GO" id="GO:0070009">
    <property type="term" value="F:serine-type aminopeptidase activity"/>
    <property type="evidence" value="ECO:0007669"/>
    <property type="project" value="UniProtKB-UniRule"/>
</dbReference>
<dbReference type="InterPro" id="IPR019500">
    <property type="entry name" value="Pep_S46"/>
</dbReference>
<keyword evidence="4" id="KW-0732">Signal</keyword>
<comment type="function">
    <text evidence="7">Catalyzes the removal of dipeptides from the N-terminus of oligopeptides.</text>
</comment>
<dbReference type="AlphaFoldDB" id="A0A1G9AS75"/>
<dbReference type="GO" id="GO:0043171">
    <property type="term" value="P:peptide catabolic process"/>
    <property type="evidence" value="ECO:0007669"/>
    <property type="project" value="UniProtKB-UniRule"/>
</dbReference>
<reference evidence="8 9" key="1">
    <citation type="submission" date="2016-10" db="EMBL/GenBank/DDBJ databases">
        <authorList>
            <person name="de Groot N.N."/>
        </authorList>
    </citation>
    <scope>NUCLEOTIDE SEQUENCE [LARGE SCALE GENOMIC DNA]</scope>
    <source>
        <strain evidence="8 9">DSM 25186</strain>
    </source>
</reference>
<dbReference type="GO" id="GO:0006508">
    <property type="term" value="P:proteolysis"/>
    <property type="evidence" value="ECO:0007669"/>
    <property type="project" value="UniProtKB-KW"/>
</dbReference>
<dbReference type="Proteomes" id="UP000198510">
    <property type="component" value="Unassembled WGS sequence"/>
</dbReference>
<dbReference type="InterPro" id="IPR009003">
    <property type="entry name" value="Peptidase_S1_PA"/>
</dbReference>